<name>A0A559IWM8_9BACL</name>
<feature type="compositionally biased region" description="Low complexity" evidence="3">
    <location>
        <begin position="78"/>
        <end position="91"/>
    </location>
</feature>
<dbReference type="CDD" id="cd06257">
    <property type="entry name" value="DnaJ"/>
    <property type="match status" value="1"/>
</dbReference>
<feature type="region of interest" description="Disordered" evidence="3">
    <location>
        <begin position="69"/>
        <end position="100"/>
    </location>
</feature>
<evidence type="ECO:0000313" key="5">
    <source>
        <dbReference type="EMBL" id="TVX92035.1"/>
    </source>
</evidence>
<dbReference type="GO" id="GO:0006260">
    <property type="term" value="P:DNA replication"/>
    <property type="evidence" value="ECO:0007669"/>
    <property type="project" value="UniProtKB-KW"/>
</dbReference>
<evidence type="ECO:0000256" key="1">
    <source>
        <dbReference type="ARBA" id="ARBA00022705"/>
    </source>
</evidence>
<dbReference type="InterPro" id="IPR001623">
    <property type="entry name" value="DnaJ_domain"/>
</dbReference>
<dbReference type="SMART" id="SM00271">
    <property type="entry name" value="DnaJ"/>
    <property type="match status" value="1"/>
</dbReference>
<dbReference type="InterPro" id="IPR036869">
    <property type="entry name" value="J_dom_sf"/>
</dbReference>
<organism evidence="5 6">
    <name type="scientific">Paenibacillus agilis</name>
    <dbReference type="NCBI Taxonomy" id="3020863"/>
    <lineage>
        <taxon>Bacteria</taxon>
        <taxon>Bacillati</taxon>
        <taxon>Bacillota</taxon>
        <taxon>Bacilli</taxon>
        <taxon>Bacillales</taxon>
        <taxon>Paenibacillaceae</taxon>
        <taxon>Paenibacillus</taxon>
    </lineage>
</organism>
<keyword evidence="1" id="KW-0235">DNA replication</keyword>
<gene>
    <name evidence="5" type="ORF">FPZ44_02560</name>
</gene>
<dbReference type="Gene3D" id="1.10.287.110">
    <property type="entry name" value="DnaJ domain"/>
    <property type="match status" value="1"/>
</dbReference>
<dbReference type="OrthoDB" id="9779889at2"/>
<protein>
    <submittedName>
        <fullName evidence="5">J domain-containing protein</fullName>
    </submittedName>
</protein>
<dbReference type="PROSITE" id="PS50076">
    <property type="entry name" value="DNAJ_2"/>
    <property type="match status" value="1"/>
</dbReference>
<feature type="domain" description="J" evidence="4">
    <location>
        <begin position="4"/>
        <end position="69"/>
    </location>
</feature>
<dbReference type="InterPro" id="IPR018253">
    <property type="entry name" value="DnaJ_domain_CS"/>
</dbReference>
<evidence type="ECO:0000256" key="3">
    <source>
        <dbReference type="SAM" id="MobiDB-lite"/>
    </source>
</evidence>
<keyword evidence="2" id="KW-0346">Stress response</keyword>
<sequence length="155" mass="17301">MNLNYYERLEVATTASADEIKKSYRRLAKKYHPDVNPGNEQAEARFKALAAAYQVLSDETSRQAYDEQLTRKGTGATAKSQAGSSSFSQAGGQKGSNAASGKVEFDMQKMHQNFERVFGFDPKTKEGKGKPNRNTKSNPIDTSELFERYFGGRKR</sequence>
<reference evidence="5 6" key="1">
    <citation type="submission" date="2019-07" db="EMBL/GenBank/DDBJ databases">
        <authorList>
            <person name="Kim J."/>
        </authorList>
    </citation>
    <scope>NUCLEOTIDE SEQUENCE [LARGE SCALE GENOMIC DNA]</scope>
    <source>
        <strain evidence="5 6">N4</strain>
    </source>
</reference>
<dbReference type="PANTHER" id="PTHR44145">
    <property type="entry name" value="DNAJ HOMOLOG SUBFAMILY A MEMBER 3, MITOCHONDRIAL"/>
    <property type="match status" value="1"/>
</dbReference>
<dbReference type="SUPFAM" id="SSF46565">
    <property type="entry name" value="Chaperone J-domain"/>
    <property type="match status" value="1"/>
</dbReference>
<evidence type="ECO:0000256" key="2">
    <source>
        <dbReference type="ARBA" id="ARBA00023016"/>
    </source>
</evidence>
<feature type="region of interest" description="Disordered" evidence="3">
    <location>
        <begin position="118"/>
        <end position="155"/>
    </location>
</feature>
<dbReference type="PROSITE" id="PS00636">
    <property type="entry name" value="DNAJ_1"/>
    <property type="match status" value="1"/>
</dbReference>
<feature type="compositionally biased region" description="Polar residues" evidence="3">
    <location>
        <begin position="132"/>
        <end position="141"/>
    </location>
</feature>
<dbReference type="PANTHER" id="PTHR44145:SF4">
    <property type="entry name" value="J DOMAIN-CONTAINING PROTEIN"/>
    <property type="match status" value="1"/>
</dbReference>
<evidence type="ECO:0000313" key="6">
    <source>
        <dbReference type="Proteomes" id="UP000318102"/>
    </source>
</evidence>
<dbReference type="Proteomes" id="UP000318102">
    <property type="component" value="Unassembled WGS sequence"/>
</dbReference>
<comment type="caution">
    <text evidence="5">The sequence shown here is derived from an EMBL/GenBank/DDBJ whole genome shotgun (WGS) entry which is preliminary data.</text>
</comment>
<dbReference type="InterPro" id="IPR051938">
    <property type="entry name" value="Apopto_cytoskel_mod"/>
</dbReference>
<proteinExistence type="predicted"/>
<accession>A0A559IWM8</accession>
<dbReference type="EMBL" id="VNJK01000001">
    <property type="protein sequence ID" value="TVX92035.1"/>
    <property type="molecule type" value="Genomic_DNA"/>
</dbReference>
<dbReference type="GO" id="GO:0007005">
    <property type="term" value="P:mitochondrion organization"/>
    <property type="evidence" value="ECO:0007669"/>
    <property type="project" value="TreeGrafter"/>
</dbReference>
<keyword evidence="6" id="KW-1185">Reference proteome</keyword>
<dbReference type="AlphaFoldDB" id="A0A559IWM8"/>
<dbReference type="PRINTS" id="PR00625">
    <property type="entry name" value="JDOMAIN"/>
</dbReference>
<dbReference type="Pfam" id="PF00226">
    <property type="entry name" value="DnaJ"/>
    <property type="match status" value="1"/>
</dbReference>
<dbReference type="RefSeq" id="WP_144987099.1">
    <property type="nucleotide sequence ID" value="NZ_VNJK01000001.1"/>
</dbReference>
<evidence type="ECO:0000259" key="4">
    <source>
        <dbReference type="PROSITE" id="PS50076"/>
    </source>
</evidence>